<dbReference type="GO" id="GO:0004497">
    <property type="term" value="F:monooxygenase activity"/>
    <property type="evidence" value="ECO:0007669"/>
    <property type="project" value="UniProtKB-KW"/>
</dbReference>
<dbReference type="GO" id="GO:0020037">
    <property type="term" value="F:heme binding"/>
    <property type="evidence" value="ECO:0007669"/>
    <property type="project" value="InterPro"/>
</dbReference>
<dbReference type="GO" id="GO:0005506">
    <property type="term" value="F:iron ion binding"/>
    <property type="evidence" value="ECO:0007669"/>
    <property type="project" value="InterPro"/>
</dbReference>
<dbReference type="PRINTS" id="PR00385">
    <property type="entry name" value="P450"/>
</dbReference>
<dbReference type="Proteomes" id="UP000016933">
    <property type="component" value="Unassembled WGS sequence"/>
</dbReference>
<dbReference type="InterPro" id="IPR002401">
    <property type="entry name" value="Cyt_P450_E_grp-I"/>
</dbReference>
<proteinExistence type="inferred from homology"/>
<evidence type="ECO:0000256" key="2">
    <source>
        <dbReference type="ARBA" id="ARBA00022617"/>
    </source>
</evidence>
<gene>
    <name evidence="8" type="ORF">DOTSEDRAFT_153057</name>
</gene>
<dbReference type="eggNOG" id="KOG0157">
    <property type="taxonomic scope" value="Eukaryota"/>
</dbReference>
<evidence type="ECO:0008006" key="10">
    <source>
        <dbReference type="Google" id="ProtNLM"/>
    </source>
</evidence>
<keyword evidence="5 7" id="KW-0408">Iron</keyword>
<dbReference type="InterPro" id="IPR050196">
    <property type="entry name" value="Cytochrome_P450_Monoox"/>
</dbReference>
<feature type="binding site" description="axial binding residue" evidence="7">
    <location>
        <position position="476"/>
    </location>
    <ligand>
        <name>heme</name>
        <dbReference type="ChEBI" id="CHEBI:30413"/>
    </ligand>
    <ligandPart>
        <name>Fe</name>
        <dbReference type="ChEBI" id="CHEBI:18248"/>
    </ligandPart>
</feature>
<dbReference type="SUPFAM" id="SSF48264">
    <property type="entry name" value="Cytochrome P450"/>
    <property type="match status" value="1"/>
</dbReference>
<name>M2XK75_DOTSN</name>
<organism evidence="8 9">
    <name type="scientific">Dothistroma septosporum (strain NZE10 / CBS 128990)</name>
    <name type="common">Red band needle blight fungus</name>
    <name type="synonym">Mycosphaerella pini</name>
    <dbReference type="NCBI Taxonomy" id="675120"/>
    <lineage>
        <taxon>Eukaryota</taxon>
        <taxon>Fungi</taxon>
        <taxon>Dikarya</taxon>
        <taxon>Ascomycota</taxon>
        <taxon>Pezizomycotina</taxon>
        <taxon>Dothideomycetes</taxon>
        <taxon>Dothideomycetidae</taxon>
        <taxon>Mycosphaerellales</taxon>
        <taxon>Mycosphaerellaceae</taxon>
        <taxon>Dothistroma</taxon>
    </lineage>
</organism>
<dbReference type="GO" id="GO:0016705">
    <property type="term" value="F:oxidoreductase activity, acting on paired donors, with incorporation or reduction of molecular oxygen"/>
    <property type="evidence" value="ECO:0007669"/>
    <property type="project" value="InterPro"/>
</dbReference>
<evidence type="ECO:0000256" key="3">
    <source>
        <dbReference type="ARBA" id="ARBA00022723"/>
    </source>
</evidence>
<evidence type="ECO:0000256" key="4">
    <source>
        <dbReference type="ARBA" id="ARBA00023002"/>
    </source>
</evidence>
<comment type="cofactor">
    <cofactor evidence="7">
        <name>heme</name>
        <dbReference type="ChEBI" id="CHEBI:30413"/>
    </cofactor>
</comment>
<dbReference type="PRINTS" id="PR00463">
    <property type="entry name" value="EP450I"/>
</dbReference>
<dbReference type="PANTHER" id="PTHR24291:SF50">
    <property type="entry name" value="BIFUNCTIONAL ALBAFLAVENONE MONOOXYGENASE_TERPENE SYNTHASE"/>
    <property type="match status" value="1"/>
</dbReference>
<keyword evidence="9" id="KW-1185">Reference proteome</keyword>
<reference evidence="8 9" key="2">
    <citation type="journal article" date="2012" name="PLoS Pathog.">
        <title>Diverse lifestyles and strategies of plant pathogenesis encoded in the genomes of eighteen Dothideomycetes fungi.</title>
        <authorList>
            <person name="Ohm R.A."/>
            <person name="Feau N."/>
            <person name="Henrissat B."/>
            <person name="Schoch C.L."/>
            <person name="Horwitz B.A."/>
            <person name="Barry K.W."/>
            <person name="Condon B.J."/>
            <person name="Copeland A.C."/>
            <person name="Dhillon B."/>
            <person name="Glaser F."/>
            <person name="Hesse C.N."/>
            <person name="Kosti I."/>
            <person name="LaButti K."/>
            <person name="Lindquist E.A."/>
            <person name="Lucas S."/>
            <person name="Salamov A.A."/>
            <person name="Bradshaw R.E."/>
            <person name="Ciuffetti L."/>
            <person name="Hamelin R.C."/>
            <person name="Kema G.H.J."/>
            <person name="Lawrence C."/>
            <person name="Scott J.A."/>
            <person name="Spatafora J.W."/>
            <person name="Turgeon B.G."/>
            <person name="de Wit P.J.G.M."/>
            <person name="Zhong S."/>
            <person name="Goodwin S.B."/>
            <person name="Grigoriev I.V."/>
        </authorList>
    </citation>
    <scope>NUCLEOTIDE SEQUENCE [LARGE SCALE GENOMIC DNA]</scope>
    <source>
        <strain evidence="9">NZE10 / CBS 128990</strain>
    </source>
</reference>
<dbReference type="Pfam" id="PF00067">
    <property type="entry name" value="p450"/>
    <property type="match status" value="1"/>
</dbReference>
<accession>M2XK75</accession>
<keyword evidence="2 7" id="KW-0349">Heme</keyword>
<evidence type="ECO:0000313" key="8">
    <source>
        <dbReference type="EMBL" id="EME42887.1"/>
    </source>
</evidence>
<comment type="similarity">
    <text evidence="1">Belongs to the cytochrome P450 family.</text>
</comment>
<reference evidence="9" key="1">
    <citation type="journal article" date="2012" name="PLoS Genet.">
        <title>The genomes of the fungal plant pathogens Cladosporium fulvum and Dothistroma septosporum reveal adaptation to different hosts and lifestyles but also signatures of common ancestry.</title>
        <authorList>
            <person name="de Wit P.J.G.M."/>
            <person name="van der Burgt A."/>
            <person name="Oekmen B."/>
            <person name="Stergiopoulos I."/>
            <person name="Abd-Elsalam K.A."/>
            <person name="Aerts A.L."/>
            <person name="Bahkali A.H."/>
            <person name="Beenen H.G."/>
            <person name="Chettri P."/>
            <person name="Cox M.P."/>
            <person name="Datema E."/>
            <person name="de Vries R.P."/>
            <person name="Dhillon B."/>
            <person name="Ganley A.R."/>
            <person name="Griffiths S.A."/>
            <person name="Guo Y."/>
            <person name="Hamelin R.C."/>
            <person name="Henrissat B."/>
            <person name="Kabir M.S."/>
            <person name="Jashni M.K."/>
            <person name="Kema G."/>
            <person name="Klaubauf S."/>
            <person name="Lapidus A."/>
            <person name="Levasseur A."/>
            <person name="Lindquist E."/>
            <person name="Mehrabi R."/>
            <person name="Ohm R.A."/>
            <person name="Owen T.J."/>
            <person name="Salamov A."/>
            <person name="Schwelm A."/>
            <person name="Schijlen E."/>
            <person name="Sun H."/>
            <person name="van den Burg H.A."/>
            <person name="van Ham R.C.H.J."/>
            <person name="Zhang S."/>
            <person name="Goodwin S.B."/>
            <person name="Grigoriev I.V."/>
            <person name="Collemare J."/>
            <person name="Bradshaw R.E."/>
        </authorList>
    </citation>
    <scope>NUCLEOTIDE SEQUENCE [LARGE SCALE GENOMIC DNA]</scope>
    <source>
        <strain evidence="9">NZE10 / CBS 128990</strain>
    </source>
</reference>
<sequence>MLQFLQSQLLLASAVIAAVVYIGRWLAKGYAVRKKAHNMPGPPHSMIWGHLKVMGEVAAANPRRVHPHVYPDQVRKKYNLGSYFVLDTWPFGYDPMIAVMDPDVCQQLSVENNTLKHPSMRAFLEPLVGEDDMVSSDGQAWSKWRKMFNPGFSSQHLMTLVPGIVDDVLIYVKKLTNYAERNQVFRLEEDTTRLTVDVIGKVTLDLRFDMQRTDNPCIMALREQVNLLPNEGLSNPLEMWYPAGIYRRWKNQRIMVDYIGKVLDEKYATAEPKATKGQKKRSIIDLALNSYTSGETDLEEMTTNGQLPKMDAEFRTGAITQIRTFLFAGHDTTSSTMCYAFYMLSKHPKVYRKICEEHERVLGPIDGSAEAIKNAPHLLNSLEYTNCVIKETLRLFPAASAPRKGEPGLNIRDPKTGETIPTDGYLLWLLHFGLHRDENVWGDTATKFDPSRFLPENSSKIPEGAWRPFEFGQRNCLGQNLALLESRTILALTCRRFQFDLALDRLDELKNDNSFYARNSAFQKGVQNVQGEEMYQILLGAAKPREGMPVVARRVGDWREE</sequence>
<keyword evidence="6" id="KW-0503">Monooxygenase</keyword>
<dbReference type="AlphaFoldDB" id="M2XK75"/>
<evidence type="ECO:0000256" key="6">
    <source>
        <dbReference type="ARBA" id="ARBA00023033"/>
    </source>
</evidence>
<dbReference type="InterPro" id="IPR001128">
    <property type="entry name" value="Cyt_P450"/>
</dbReference>
<dbReference type="Gene3D" id="1.10.630.10">
    <property type="entry name" value="Cytochrome P450"/>
    <property type="match status" value="1"/>
</dbReference>
<dbReference type="STRING" id="675120.M2XK75"/>
<dbReference type="OrthoDB" id="10029320at2759"/>
<evidence type="ECO:0000256" key="7">
    <source>
        <dbReference type="PIRSR" id="PIRSR602401-1"/>
    </source>
</evidence>
<dbReference type="CDD" id="cd11051">
    <property type="entry name" value="CYP59-like"/>
    <property type="match status" value="1"/>
</dbReference>
<evidence type="ECO:0000256" key="1">
    <source>
        <dbReference type="ARBA" id="ARBA00010617"/>
    </source>
</evidence>
<dbReference type="HOGENOM" id="CLU_020492_1_0_1"/>
<evidence type="ECO:0000313" key="9">
    <source>
        <dbReference type="Proteomes" id="UP000016933"/>
    </source>
</evidence>
<dbReference type="EMBL" id="KB446540">
    <property type="protein sequence ID" value="EME42887.1"/>
    <property type="molecule type" value="Genomic_DNA"/>
</dbReference>
<keyword evidence="4" id="KW-0560">Oxidoreductase</keyword>
<dbReference type="OMA" id="LHHNDLV"/>
<protein>
    <recommendedName>
        <fullName evidence="10">Cytochrome P450</fullName>
    </recommendedName>
</protein>
<evidence type="ECO:0000256" key="5">
    <source>
        <dbReference type="ARBA" id="ARBA00023004"/>
    </source>
</evidence>
<dbReference type="PANTHER" id="PTHR24291">
    <property type="entry name" value="CYTOCHROME P450 FAMILY 4"/>
    <property type="match status" value="1"/>
</dbReference>
<keyword evidence="3 7" id="KW-0479">Metal-binding</keyword>
<dbReference type="InterPro" id="IPR036396">
    <property type="entry name" value="Cyt_P450_sf"/>
</dbReference>